<feature type="region of interest" description="Disordered" evidence="6">
    <location>
        <begin position="646"/>
        <end position="665"/>
    </location>
</feature>
<feature type="region of interest" description="Disordered" evidence="6">
    <location>
        <begin position="1257"/>
        <end position="1290"/>
    </location>
</feature>
<evidence type="ECO:0000259" key="9">
    <source>
        <dbReference type="Pfam" id="PF15371"/>
    </source>
</evidence>
<keyword evidence="3 7" id="KW-1133">Transmembrane helix</keyword>
<feature type="transmembrane region" description="Helical" evidence="7">
    <location>
        <begin position="21"/>
        <end position="42"/>
    </location>
</feature>
<sequence>MENYLFSLKSTLDTFLSSSCTFRVPDLILGILCGLGLFFLIISCFQDGPPAPPPRKHGSFSKHPPKGRGRSRKRNGALEAYRVCQEKLEEVQNLVLLLQSHLGRFLDKGGFQHLYCQEPPDKVCTAEPAGAQQPCREEGISTMFPAPLTKHLPPLASAPLPDSVIVPVSIHLDLPSSACPSPEPFLCLDSLSSRPLALSPLPPSPPDARACSTPLTAPSAPLLPDSTPRPQRDPLALPRGTTPRSSSPRITWAPGISGLDGSSCPVPELPWCQVASKAWRVFTVTRSESQQGLLSRHPPEAPFWEDPTGRQVKASGLPFVTPDVQKLLEVLITKRAGLKIQKEKGKEQGPGYHLDSSANTFKSLDPRHRQHFWSIKGQPAELLGPEKAAYLRTRGAQLQQTCSQLFWGLPFLHSESLVAPVIVADSSPKLPSVIFNEPSNAKPLQNQAKVTSLLSLAQPLPSPPAQAQPQPLTPTRPQSQPPPLAQAETQARPHLLTPTRPDFQPPPLARFEMAHCIPSFPTLPPSSQPQGRYCDVACPAVPNKAQPFTSTAVQNLESHFLKKQLEREKNLPSVVRKSQQVSSQAPLRLPQGSRASQAHSASSVPPRNFISPGVREKLEQHLQQRFTPQQSTPPFRSQVSQKLVEPQGTFPGPCQAQGTMGPSKPSAFIGQGSCDAQKMGSSYPTRAPPGKGLYNDVGHSVGRILKDIYVTSASHSPKAPSMKTELKSHLSMKTESNRDLSLGRKHPENVLGVLLGRMAEQTHEGPIRMNVHCSRPVANPVLDLPEESNSHKGAGSPEPPQDWEPCMNTSRESLVPSPCIQQVLEAHIIRFRRKHSWSLLRKALKFLSLFKLKKAHPMAVPSSTVEVTCESGDLSKPQPTEVLEKPPQPQLEENVRTTESASTLLSPLLAPSCPCEKLPGDLGGSPPGNVHEPPEASLIGQGDKSPSQPVTYKFIGRIWHNESVMGAEKGSLQQPSPSPSVARDKPREETGGRASSDSCSSVTAVDLNAWPRSSKAQDTDPAWKSILDPGMMIRSQTMNVDQKGSWSPRSIKSLSSSAQSVELTPEDVYSDAQLRKLEGQRFAKPEQQRMRVLLQDCETGVLLQDCATSTLLQDCHSDMYLAADILAAEASLSHSQSLSSGDMSVSQALYDLSSSGGSSWGPQEPWGQQAPSKSQRKKSGPTDARENARRPRPGQHKKGLAERKARQARGLSRPSRKKEPADSQRSEARQLTLRKGRAQLESSFRKYMKLFLQWVSPSKDRGPKNPLQKGKPASATARSPDPAQSRPFTDSTVAEAEALITAVGQILEEKLALHPGHGPYASELNWHEGDPQAPAGQRYCYHRVVSYQEHRRVMREKPCDPRATRKGHSCHGRSRRASPSHRDGKWAFPPEEPGPPGRRGQHGPGAAGIPGHPAHCPRHCLLRNCASPAPSRYTPYVLPRRATLLPGTTYTMQRAFFSQVSTSPLC</sequence>
<feature type="compositionally biased region" description="Basic and acidic residues" evidence="6">
    <location>
        <begin position="982"/>
        <end position="991"/>
    </location>
</feature>
<reference evidence="11" key="1">
    <citation type="submission" date="2025-08" db="UniProtKB">
        <authorList>
            <consortium name="RefSeq"/>
        </authorList>
    </citation>
    <scope>IDENTIFICATION</scope>
</reference>
<dbReference type="Pfam" id="PF15371">
    <property type="entry name" value="DUF4599"/>
    <property type="match status" value="1"/>
</dbReference>
<feature type="compositionally biased region" description="Polar residues" evidence="6">
    <location>
        <begin position="593"/>
        <end position="605"/>
    </location>
</feature>
<feature type="compositionally biased region" description="Basic and acidic residues" evidence="6">
    <location>
        <begin position="1351"/>
        <end position="1363"/>
    </location>
</feature>
<feature type="domain" description="SPATA31" evidence="8">
    <location>
        <begin position="491"/>
        <end position="775"/>
    </location>
</feature>
<feature type="domain" description="SPATA31-like" evidence="9">
    <location>
        <begin position="68"/>
        <end position="138"/>
    </location>
</feature>
<comment type="subcellular location">
    <subcellularLocation>
        <location evidence="1">Membrane</location>
        <topology evidence="1">Single-pass membrane protein</topology>
    </subcellularLocation>
</comment>
<dbReference type="InterPro" id="IPR027970">
    <property type="entry name" value="SPATA31-like"/>
</dbReference>
<evidence type="ECO:0000256" key="3">
    <source>
        <dbReference type="ARBA" id="ARBA00022989"/>
    </source>
</evidence>
<keyword evidence="2 7" id="KW-0812">Transmembrane</keyword>
<protein>
    <submittedName>
        <fullName evidence="11">Spermatogenesis-associated protein 31A5-like</fullName>
    </submittedName>
</protein>
<feature type="compositionally biased region" description="Basic residues" evidence="6">
    <location>
        <begin position="1364"/>
        <end position="1379"/>
    </location>
</feature>
<dbReference type="Pfam" id="PF14650">
    <property type="entry name" value="FAM75"/>
    <property type="match status" value="1"/>
</dbReference>
<feature type="region of interest" description="Disordered" evidence="6">
    <location>
        <begin position="570"/>
        <end position="611"/>
    </location>
</feature>
<feature type="region of interest" description="Disordered" evidence="6">
    <location>
        <begin position="1153"/>
        <end position="1234"/>
    </location>
</feature>
<evidence type="ECO:0000259" key="8">
    <source>
        <dbReference type="Pfam" id="PF14650"/>
    </source>
</evidence>
<feature type="compositionally biased region" description="Low complexity" evidence="6">
    <location>
        <begin position="573"/>
        <end position="584"/>
    </location>
</feature>
<feature type="region of interest" description="Disordered" evidence="6">
    <location>
        <begin position="52"/>
        <end position="74"/>
    </location>
</feature>
<feature type="compositionally biased region" description="Basic and acidic residues" evidence="6">
    <location>
        <begin position="1217"/>
        <end position="1228"/>
    </location>
</feature>
<feature type="region of interest" description="Disordered" evidence="6">
    <location>
        <begin position="967"/>
        <end position="1002"/>
    </location>
</feature>
<evidence type="ECO:0000313" key="10">
    <source>
        <dbReference type="Proteomes" id="UP001652581"/>
    </source>
</evidence>
<dbReference type="PANTHER" id="PTHR21859:SF56">
    <property type="entry name" value="SPATA31 DOMAIN-CONTAINING PROTEIN"/>
    <property type="match status" value="1"/>
</dbReference>
<feature type="compositionally biased region" description="Basic residues" evidence="6">
    <location>
        <begin position="54"/>
        <end position="74"/>
    </location>
</feature>
<evidence type="ECO:0000256" key="6">
    <source>
        <dbReference type="SAM" id="MobiDB-lite"/>
    </source>
</evidence>
<evidence type="ECO:0000256" key="4">
    <source>
        <dbReference type="ARBA" id="ARBA00023136"/>
    </source>
</evidence>
<keyword evidence="10" id="KW-1185">Reference proteome</keyword>
<dbReference type="PANTHER" id="PTHR21859">
    <property type="entry name" value="ACROSOME-SPECIFIC PROTEIN"/>
    <property type="match status" value="1"/>
</dbReference>
<dbReference type="GeneID" id="140687926"/>
<dbReference type="RefSeq" id="XP_072801975.1">
    <property type="nucleotide sequence ID" value="XM_072945874.1"/>
</dbReference>
<keyword evidence="4 7" id="KW-0472">Membrane</keyword>
<feature type="compositionally biased region" description="Pro residues" evidence="6">
    <location>
        <begin position="460"/>
        <end position="484"/>
    </location>
</feature>
<evidence type="ECO:0000256" key="2">
    <source>
        <dbReference type="ARBA" id="ARBA00022692"/>
    </source>
</evidence>
<evidence type="ECO:0000256" key="7">
    <source>
        <dbReference type="SAM" id="Phobius"/>
    </source>
</evidence>
<gene>
    <name evidence="11" type="primary">LOC140687926</name>
</gene>
<feature type="region of interest" description="Disordered" evidence="6">
    <location>
        <begin position="458"/>
        <end position="507"/>
    </location>
</feature>
<feature type="region of interest" description="Disordered" evidence="6">
    <location>
        <begin position="198"/>
        <end position="254"/>
    </location>
</feature>
<evidence type="ECO:0000256" key="1">
    <source>
        <dbReference type="ARBA" id="ARBA00004167"/>
    </source>
</evidence>
<accession>A0ABM5BZZ0</accession>
<feature type="region of interest" description="Disordered" evidence="6">
    <location>
        <begin position="870"/>
        <end position="899"/>
    </location>
</feature>
<feature type="compositionally biased region" description="Polar residues" evidence="6">
    <location>
        <begin position="993"/>
        <end position="1002"/>
    </location>
</feature>
<evidence type="ECO:0000256" key="5">
    <source>
        <dbReference type="ARBA" id="ARBA00035009"/>
    </source>
</evidence>
<name>A0ABM5BZZ0_VICPA</name>
<feature type="region of interest" description="Disordered" evidence="6">
    <location>
        <begin position="1351"/>
        <end position="1410"/>
    </location>
</feature>
<feature type="region of interest" description="Disordered" evidence="6">
    <location>
        <begin position="782"/>
        <end position="804"/>
    </location>
</feature>
<dbReference type="Proteomes" id="UP001652581">
    <property type="component" value="Chromosome 21"/>
</dbReference>
<proteinExistence type="inferred from homology"/>
<feature type="compositionally biased region" description="Low complexity" evidence="6">
    <location>
        <begin position="207"/>
        <end position="224"/>
    </location>
</feature>
<comment type="similarity">
    <text evidence="5">Belongs to the SPATA31 family.</text>
</comment>
<organism evidence="10 11">
    <name type="scientific">Vicugna pacos</name>
    <name type="common">Alpaca</name>
    <name type="synonym">Lama pacos</name>
    <dbReference type="NCBI Taxonomy" id="30538"/>
    <lineage>
        <taxon>Eukaryota</taxon>
        <taxon>Metazoa</taxon>
        <taxon>Chordata</taxon>
        <taxon>Craniata</taxon>
        <taxon>Vertebrata</taxon>
        <taxon>Euteleostomi</taxon>
        <taxon>Mammalia</taxon>
        <taxon>Eutheria</taxon>
        <taxon>Laurasiatheria</taxon>
        <taxon>Artiodactyla</taxon>
        <taxon>Tylopoda</taxon>
        <taxon>Camelidae</taxon>
        <taxon>Vicugna</taxon>
    </lineage>
</organism>
<evidence type="ECO:0000313" key="11">
    <source>
        <dbReference type="RefSeq" id="XP_072801975.1"/>
    </source>
</evidence>
<feature type="region of interest" description="Disordered" evidence="6">
    <location>
        <begin position="916"/>
        <end position="947"/>
    </location>
</feature>
<dbReference type="InterPro" id="IPR039509">
    <property type="entry name" value="SPATA31"/>
</dbReference>